<organism evidence="2 3">
    <name type="scientific">Blastomyces silverae</name>
    <dbReference type="NCBI Taxonomy" id="2060906"/>
    <lineage>
        <taxon>Eukaryota</taxon>
        <taxon>Fungi</taxon>
        <taxon>Dikarya</taxon>
        <taxon>Ascomycota</taxon>
        <taxon>Pezizomycotina</taxon>
        <taxon>Eurotiomycetes</taxon>
        <taxon>Eurotiomycetidae</taxon>
        <taxon>Onygenales</taxon>
        <taxon>Ajellomycetaceae</taxon>
        <taxon>Blastomyces</taxon>
    </lineage>
</organism>
<comment type="caution">
    <text evidence="2">The sequence shown here is derived from an EMBL/GenBank/DDBJ whole genome shotgun (WGS) entry which is preliminary data.</text>
</comment>
<dbReference type="STRING" id="2060906.A0A0H1BCZ2"/>
<accession>A0A0H1BCZ2</accession>
<dbReference type="EMBL" id="LDEV01002500">
    <property type="protein sequence ID" value="KLJ08882.1"/>
    <property type="molecule type" value="Genomic_DNA"/>
</dbReference>
<dbReference type="Pfam" id="PF24968">
    <property type="entry name" value="DUF7770"/>
    <property type="match status" value="1"/>
</dbReference>
<dbReference type="OrthoDB" id="10654930at2759"/>
<evidence type="ECO:0000313" key="3">
    <source>
        <dbReference type="Proteomes" id="UP000053573"/>
    </source>
</evidence>
<dbReference type="AlphaFoldDB" id="A0A0H1BCZ2"/>
<feature type="domain" description="DUF7770" evidence="1">
    <location>
        <begin position="50"/>
        <end position="176"/>
    </location>
</feature>
<protein>
    <recommendedName>
        <fullName evidence="1">DUF7770 domain-containing protein</fullName>
    </recommendedName>
</protein>
<proteinExistence type="predicted"/>
<evidence type="ECO:0000259" key="1">
    <source>
        <dbReference type="Pfam" id="PF24968"/>
    </source>
</evidence>
<keyword evidence="3" id="KW-1185">Reference proteome</keyword>
<sequence length="182" mass="20459">MEPVRRPLLPRFHQGYGLFDSTEIESVGVAAKWELHNISGAARPEDFSYTEWSIYLTHRNVSSFTHINMKAERDPQGCTIEYTRCDYINMTSIVYLAAFPITRIDSVTVSNIERVISRGGHNQDPIPDPRETRLWVYVIVCALVSGRYISSIALAVLGEAMEGDYAPEVERSPSPIALEPLA</sequence>
<gene>
    <name evidence="2" type="ORF">EMPG_15687</name>
</gene>
<evidence type="ECO:0000313" key="2">
    <source>
        <dbReference type="EMBL" id="KLJ08882.1"/>
    </source>
</evidence>
<dbReference type="Proteomes" id="UP000053573">
    <property type="component" value="Unassembled WGS sequence"/>
</dbReference>
<dbReference type="InterPro" id="IPR056672">
    <property type="entry name" value="DUF7770"/>
</dbReference>
<name>A0A0H1BCZ2_9EURO</name>
<reference evidence="3" key="1">
    <citation type="journal article" date="2015" name="PLoS Genet.">
        <title>The dynamic genome and transcriptome of the human fungal pathogen Blastomyces and close relative Emmonsia.</title>
        <authorList>
            <person name="Munoz J.F."/>
            <person name="Gauthier G.M."/>
            <person name="Desjardins C.A."/>
            <person name="Gallo J.E."/>
            <person name="Holder J."/>
            <person name="Sullivan T.D."/>
            <person name="Marty A.J."/>
            <person name="Carmen J.C."/>
            <person name="Chen Z."/>
            <person name="Ding L."/>
            <person name="Gujja S."/>
            <person name="Magrini V."/>
            <person name="Misas E."/>
            <person name="Mitreva M."/>
            <person name="Priest M."/>
            <person name="Saif S."/>
            <person name="Whiston E.A."/>
            <person name="Young S."/>
            <person name="Zeng Q."/>
            <person name="Goldman W.E."/>
            <person name="Mardis E.R."/>
            <person name="Taylor J.W."/>
            <person name="McEwen J.G."/>
            <person name="Clay O.K."/>
            <person name="Klein B.S."/>
            <person name="Cuomo C.A."/>
        </authorList>
    </citation>
    <scope>NUCLEOTIDE SEQUENCE [LARGE SCALE GENOMIC DNA]</scope>
    <source>
        <strain evidence="3">UAMH 139</strain>
    </source>
</reference>